<proteinExistence type="predicted"/>
<gene>
    <name evidence="1" type="ORF">Vau01_008310</name>
</gene>
<evidence type="ECO:0000313" key="2">
    <source>
        <dbReference type="Proteomes" id="UP000612585"/>
    </source>
</evidence>
<evidence type="ECO:0000313" key="1">
    <source>
        <dbReference type="EMBL" id="GIJ53315.1"/>
    </source>
</evidence>
<comment type="caution">
    <text evidence="1">The sequence shown here is derived from an EMBL/GenBank/DDBJ whole genome shotgun (WGS) entry which is preliminary data.</text>
</comment>
<dbReference type="Proteomes" id="UP000612585">
    <property type="component" value="Unassembled WGS sequence"/>
</dbReference>
<sequence>MHGVDRSSLPAINTRVDVLLNGVTYPSRVEDVEGDLLLVVAPMGRRGTLAASEGDALELAWLHDDARVAAPARLTERTPDRPRYWGVKIVGDVQRNTRRGFVRGGGGERICLQRTDEPGPPVNGYVMDIGEVSVRVRLLECDYRRSQQVMMTITLSEHVVCMPGQVLDVRYVFETEHFDVIVTYEPTEADRRTIRSYIYRRMVEQRRRLR</sequence>
<dbReference type="AlphaFoldDB" id="A0A8J3Z162"/>
<accession>A0A8J3Z162</accession>
<name>A0A8J3Z162_9ACTN</name>
<reference evidence="1" key="1">
    <citation type="submission" date="2021-01" db="EMBL/GenBank/DDBJ databases">
        <title>Whole genome shotgun sequence of Virgisporangium aurantiacum NBRC 16421.</title>
        <authorList>
            <person name="Komaki H."/>
            <person name="Tamura T."/>
        </authorList>
    </citation>
    <scope>NUCLEOTIDE SEQUENCE</scope>
    <source>
        <strain evidence="1">NBRC 16421</strain>
    </source>
</reference>
<protein>
    <recommendedName>
        <fullName evidence="3">PilZ domain-containing protein</fullName>
    </recommendedName>
</protein>
<dbReference type="EMBL" id="BOPG01000006">
    <property type="protein sequence ID" value="GIJ53315.1"/>
    <property type="molecule type" value="Genomic_DNA"/>
</dbReference>
<evidence type="ECO:0008006" key="3">
    <source>
        <dbReference type="Google" id="ProtNLM"/>
    </source>
</evidence>
<organism evidence="1 2">
    <name type="scientific">Virgisporangium aurantiacum</name>
    <dbReference type="NCBI Taxonomy" id="175570"/>
    <lineage>
        <taxon>Bacteria</taxon>
        <taxon>Bacillati</taxon>
        <taxon>Actinomycetota</taxon>
        <taxon>Actinomycetes</taxon>
        <taxon>Micromonosporales</taxon>
        <taxon>Micromonosporaceae</taxon>
        <taxon>Virgisporangium</taxon>
    </lineage>
</organism>
<keyword evidence="2" id="KW-1185">Reference proteome</keyword>